<reference evidence="1" key="1">
    <citation type="journal article" date="2010" name="Science">
        <title>Plasticity of animal genome architecture unmasked by rapid evolution of a pelagic tunicate.</title>
        <authorList>
            <person name="Denoeud F."/>
            <person name="Henriet S."/>
            <person name="Mungpakdee S."/>
            <person name="Aury J.M."/>
            <person name="Da Silva C."/>
            <person name="Brinkmann H."/>
            <person name="Mikhaleva J."/>
            <person name="Olsen L.C."/>
            <person name="Jubin C."/>
            <person name="Canestro C."/>
            <person name="Bouquet J.M."/>
            <person name="Danks G."/>
            <person name="Poulain J."/>
            <person name="Campsteijn C."/>
            <person name="Adamski M."/>
            <person name="Cross I."/>
            <person name="Yadetie F."/>
            <person name="Muffato M."/>
            <person name="Louis A."/>
            <person name="Butcher S."/>
            <person name="Tsagkogeorga G."/>
            <person name="Konrad A."/>
            <person name="Singh S."/>
            <person name="Jensen M.F."/>
            <person name="Cong E.H."/>
            <person name="Eikeseth-Otteraa H."/>
            <person name="Noel B."/>
            <person name="Anthouard V."/>
            <person name="Porcel B.M."/>
            <person name="Kachouri-Lafond R."/>
            <person name="Nishino A."/>
            <person name="Ugolini M."/>
            <person name="Chourrout P."/>
            <person name="Nishida H."/>
            <person name="Aasland R."/>
            <person name="Huzurbazar S."/>
            <person name="Westhof E."/>
            <person name="Delsuc F."/>
            <person name="Lehrach H."/>
            <person name="Reinhardt R."/>
            <person name="Weissenbach J."/>
            <person name="Roy S.W."/>
            <person name="Artiguenave F."/>
            <person name="Postlethwait J.H."/>
            <person name="Manak J.R."/>
            <person name="Thompson E.M."/>
            <person name="Jaillon O."/>
            <person name="Du Pasquier L."/>
            <person name="Boudinot P."/>
            <person name="Liberles D.A."/>
            <person name="Volff J.N."/>
            <person name="Philippe H."/>
            <person name="Lenhard B."/>
            <person name="Roest Crollius H."/>
            <person name="Wincker P."/>
            <person name="Chourrout D."/>
        </authorList>
    </citation>
    <scope>NUCLEOTIDE SEQUENCE [LARGE SCALE GENOMIC DNA]</scope>
</reference>
<gene>
    <name evidence="1" type="ORF">GSOID_T00011377001</name>
</gene>
<dbReference type="InParanoid" id="E4WWV6"/>
<dbReference type="EMBL" id="FN653018">
    <property type="protein sequence ID" value="CBY21848.1"/>
    <property type="molecule type" value="Genomic_DNA"/>
</dbReference>
<proteinExistence type="predicted"/>
<sequence length="85" mass="9531">MNKFLINYDDPRLNRKLEFAGFIAYGGKLLITGGQRGDETLDDVTIIDIETKKVDSKAFGLPKAMCMHGCVLIEQHLKTLENAFV</sequence>
<dbReference type="AlphaFoldDB" id="E4WWV6"/>
<dbReference type="InterPro" id="IPR015915">
    <property type="entry name" value="Kelch-typ_b-propeller"/>
</dbReference>
<keyword evidence="2" id="KW-1185">Reference proteome</keyword>
<organism evidence="1">
    <name type="scientific">Oikopleura dioica</name>
    <name type="common">Tunicate</name>
    <dbReference type="NCBI Taxonomy" id="34765"/>
    <lineage>
        <taxon>Eukaryota</taxon>
        <taxon>Metazoa</taxon>
        <taxon>Chordata</taxon>
        <taxon>Tunicata</taxon>
        <taxon>Appendicularia</taxon>
        <taxon>Copelata</taxon>
        <taxon>Oikopleuridae</taxon>
        <taxon>Oikopleura</taxon>
    </lineage>
</organism>
<name>E4WWV6_OIKDI</name>
<evidence type="ECO:0000313" key="2">
    <source>
        <dbReference type="Proteomes" id="UP000001307"/>
    </source>
</evidence>
<accession>E4WWV6</accession>
<dbReference type="Gene3D" id="2.120.10.80">
    <property type="entry name" value="Kelch-type beta propeller"/>
    <property type="match status" value="1"/>
</dbReference>
<dbReference type="SUPFAM" id="SSF117281">
    <property type="entry name" value="Kelch motif"/>
    <property type="match status" value="1"/>
</dbReference>
<protein>
    <submittedName>
        <fullName evidence="1">Uncharacterized protein</fullName>
    </submittedName>
</protein>
<dbReference type="Proteomes" id="UP000001307">
    <property type="component" value="Unassembled WGS sequence"/>
</dbReference>
<evidence type="ECO:0000313" key="1">
    <source>
        <dbReference type="EMBL" id="CBY21848.1"/>
    </source>
</evidence>